<keyword evidence="7 10" id="KW-0573">Peptidoglycan synthesis</keyword>
<evidence type="ECO:0000256" key="8">
    <source>
        <dbReference type="ARBA" id="ARBA00023306"/>
    </source>
</evidence>
<dbReference type="InterPro" id="IPR013221">
    <property type="entry name" value="Mur_ligase_cen"/>
</dbReference>
<protein>
    <recommendedName>
        <fullName evidence="10 11">UDP-N-acetylmuramoyl-tripeptide--D-alanyl-D-alanine ligase</fullName>
        <ecNumber evidence="10 11">6.3.2.10</ecNumber>
    </recommendedName>
    <alternativeName>
        <fullName evidence="10">D-alanyl-D-alanine-adding enzyme</fullName>
    </alternativeName>
</protein>
<dbReference type="Pfam" id="PF02875">
    <property type="entry name" value="Mur_ligase_C"/>
    <property type="match status" value="1"/>
</dbReference>
<dbReference type="Pfam" id="PF08245">
    <property type="entry name" value="Mur_ligase_M"/>
    <property type="match status" value="1"/>
</dbReference>
<dbReference type="SUPFAM" id="SSF53623">
    <property type="entry name" value="MurD-like peptide ligases, catalytic domain"/>
    <property type="match status" value="1"/>
</dbReference>
<dbReference type="Gene3D" id="3.90.190.20">
    <property type="entry name" value="Mur ligase, C-terminal domain"/>
    <property type="match status" value="1"/>
</dbReference>
<evidence type="ECO:0000256" key="1">
    <source>
        <dbReference type="ARBA" id="ARBA00022490"/>
    </source>
</evidence>
<keyword evidence="8 10" id="KW-0131">Cell cycle</keyword>
<dbReference type="InterPro" id="IPR051046">
    <property type="entry name" value="MurCDEF_CellWall_CoF430Synth"/>
</dbReference>
<keyword evidence="3 10" id="KW-0132">Cell division</keyword>
<evidence type="ECO:0000256" key="6">
    <source>
        <dbReference type="ARBA" id="ARBA00022960"/>
    </source>
</evidence>
<dbReference type="GO" id="GO:0005737">
    <property type="term" value="C:cytoplasm"/>
    <property type="evidence" value="ECO:0007669"/>
    <property type="project" value="UniProtKB-SubCell"/>
</dbReference>
<dbReference type="EMBL" id="FOIT01000004">
    <property type="protein sequence ID" value="SEW08806.1"/>
    <property type="molecule type" value="Genomic_DNA"/>
</dbReference>
<feature type="domain" description="Mur ligase C-terminal" evidence="13">
    <location>
        <begin position="319"/>
        <end position="442"/>
    </location>
</feature>
<dbReference type="InterPro" id="IPR005863">
    <property type="entry name" value="UDP-N-AcMur_synth"/>
</dbReference>
<dbReference type="PANTHER" id="PTHR43024:SF1">
    <property type="entry name" value="UDP-N-ACETYLMURAMOYL-TRIPEPTIDE--D-ALANYL-D-ALANINE LIGASE"/>
    <property type="match status" value="1"/>
</dbReference>
<comment type="catalytic activity">
    <reaction evidence="10 11">
        <text>D-alanyl-D-alanine + UDP-N-acetyl-alpha-D-muramoyl-L-alanyl-gamma-D-glutamyl-meso-2,6-diaminopimelate + ATP = UDP-N-acetyl-alpha-D-muramoyl-L-alanyl-gamma-D-glutamyl-meso-2,6-diaminopimeloyl-D-alanyl-D-alanine + ADP + phosphate + H(+)</text>
        <dbReference type="Rhea" id="RHEA:28374"/>
        <dbReference type="ChEBI" id="CHEBI:15378"/>
        <dbReference type="ChEBI" id="CHEBI:30616"/>
        <dbReference type="ChEBI" id="CHEBI:43474"/>
        <dbReference type="ChEBI" id="CHEBI:57822"/>
        <dbReference type="ChEBI" id="CHEBI:61386"/>
        <dbReference type="ChEBI" id="CHEBI:83905"/>
        <dbReference type="ChEBI" id="CHEBI:456216"/>
        <dbReference type="EC" id="6.3.2.10"/>
    </reaction>
</comment>
<keyword evidence="5 10" id="KW-0067">ATP-binding</keyword>
<keyword evidence="16" id="KW-1185">Reference proteome</keyword>
<dbReference type="GO" id="GO:0051301">
    <property type="term" value="P:cell division"/>
    <property type="evidence" value="ECO:0007669"/>
    <property type="project" value="UniProtKB-KW"/>
</dbReference>
<keyword evidence="4 10" id="KW-0547">Nucleotide-binding</keyword>
<evidence type="ECO:0000256" key="2">
    <source>
        <dbReference type="ARBA" id="ARBA00022598"/>
    </source>
</evidence>
<dbReference type="Proteomes" id="UP000243605">
    <property type="component" value="Unassembled WGS sequence"/>
</dbReference>
<dbReference type="Gene3D" id="3.40.1190.10">
    <property type="entry name" value="Mur-like, catalytic domain"/>
    <property type="match status" value="1"/>
</dbReference>
<evidence type="ECO:0000259" key="12">
    <source>
        <dbReference type="Pfam" id="PF01225"/>
    </source>
</evidence>
<dbReference type="InterPro" id="IPR000713">
    <property type="entry name" value="Mur_ligase_N"/>
</dbReference>
<feature type="domain" description="Mur ligase central" evidence="14">
    <location>
        <begin position="112"/>
        <end position="297"/>
    </location>
</feature>
<name>A0A662Z484_9STAP</name>
<dbReference type="GO" id="GO:0047480">
    <property type="term" value="F:UDP-N-acetylmuramoyl-tripeptide-D-alanyl-D-alanine ligase activity"/>
    <property type="evidence" value="ECO:0007669"/>
    <property type="project" value="UniProtKB-UniRule"/>
</dbReference>
<dbReference type="GO" id="GO:0009252">
    <property type="term" value="P:peptidoglycan biosynthetic process"/>
    <property type="evidence" value="ECO:0007669"/>
    <property type="project" value="UniProtKB-UniRule"/>
</dbReference>
<evidence type="ECO:0000259" key="14">
    <source>
        <dbReference type="Pfam" id="PF08245"/>
    </source>
</evidence>
<comment type="similarity">
    <text evidence="10">Belongs to the MurCDEF family. MurF subfamily.</text>
</comment>
<organism evidence="15 16">
    <name type="scientific">Aliicoccus persicus</name>
    <dbReference type="NCBI Taxonomy" id="930138"/>
    <lineage>
        <taxon>Bacteria</taxon>
        <taxon>Bacillati</taxon>
        <taxon>Bacillota</taxon>
        <taxon>Bacilli</taxon>
        <taxon>Bacillales</taxon>
        <taxon>Staphylococcaceae</taxon>
        <taxon>Aliicoccus</taxon>
    </lineage>
</organism>
<reference evidence="15 16" key="1">
    <citation type="submission" date="2016-10" db="EMBL/GenBank/DDBJ databases">
        <authorList>
            <person name="Varghese N."/>
            <person name="Submissions S."/>
        </authorList>
    </citation>
    <scope>NUCLEOTIDE SEQUENCE [LARGE SCALE GENOMIC DNA]</scope>
    <source>
        <strain evidence="15 16">IBRC-M10081</strain>
    </source>
</reference>
<dbReference type="InterPro" id="IPR036615">
    <property type="entry name" value="Mur_ligase_C_dom_sf"/>
</dbReference>
<dbReference type="EC" id="6.3.2.10" evidence="10 11"/>
<keyword evidence="9 10" id="KW-0961">Cell wall biogenesis/degradation</keyword>
<keyword evidence="2 10" id="KW-0436">Ligase</keyword>
<keyword evidence="6 10" id="KW-0133">Cell shape</keyword>
<dbReference type="GO" id="GO:0005524">
    <property type="term" value="F:ATP binding"/>
    <property type="evidence" value="ECO:0007669"/>
    <property type="project" value="UniProtKB-UniRule"/>
</dbReference>
<evidence type="ECO:0000256" key="11">
    <source>
        <dbReference type="RuleBase" id="RU004136"/>
    </source>
</evidence>
<dbReference type="InterPro" id="IPR036565">
    <property type="entry name" value="Mur-like_cat_sf"/>
</dbReference>
<evidence type="ECO:0000256" key="10">
    <source>
        <dbReference type="HAMAP-Rule" id="MF_02019"/>
    </source>
</evidence>
<dbReference type="GO" id="GO:0071555">
    <property type="term" value="P:cell wall organization"/>
    <property type="evidence" value="ECO:0007669"/>
    <property type="project" value="UniProtKB-KW"/>
</dbReference>
<evidence type="ECO:0000256" key="5">
    <source>
        <dbReference type="ARBA" id="ARBA00022840"/>
    </source>
</evidence>
<evidence type="ECO:0000256" key="3">
    <source>
        <dbReference type="ARBA" id="ARBA00022618"/>
    </source>
</evidence>
<evidence type="ECO:0000256" key="7">
    <source>
        <dbReference type="ARBA" id="ARBA00022984"/>
    </source>
</evidence>
<comment type="function">
    <text evidence="10 11">Involved in cell wall formation. Catalyzes the final step in the synthesis of UDP-N-acetylmuramoyl-pentapeptide, the precursor of murein.</text>
</comment>
<dbReference type="PANTHER" id="PTHR43024">
    <property type="entry name" value="UDP-N-ACETYLMURAMOYL-TRIPEPTIDE--D-ALANYL-D-ALANINE LIGASE"/>
    <property type="match status" value="1"/>
</dbReference>
<comment type="pathway">
    <text evidence="10 11">Cell wall biogenesis; peptidoglycan biosynthesis.</text>
</comment>
<dbReference type="SUPFAM" id="SSF53244">
    <property type="entry name" value="MurD-like peptide ligases, peptide-binding domain"/>
    <property type="match status" value="1"/>
</dbReference>
<gene>
    <name evidence="10" type="primary">murF</name>
    <name evidence="15" type="ORF">SAMN05192557_1577</name>
</gene>
<dbReference type="GO" id="GO:0008360">
    <property type="term" value="P:regulation of cell shape"/>
    <property type="evidence" value="ECO:0007669"/>
    <property type="project" value="UniProtKB-KW"/>
</dbReference>
<dbReference type="UniPathway" id="UPA00219"/>
<dbReference type="InterPro" id="IPR004101">
    <property type="entry name" value="Mur_ligase_C"/>
</dbReference>
<comment type="subcellular location">
    <subcellularLocation>
        <location evidence="10 11">Cytoplasm</location>
    </subcellularLocation>
</comment>
<dbReference type="SUPFAM" id="SSF63418">
    <property type="entry name" value="MurE/MurF N-terminal domain"/>
    <property type="match status" value="1"/>
</dbReference>
<dbReference type="NCBIfam" id="TIGR01143">
    <property type="entry name" value="murF"/>
    <property type="match status" value="1"/>
</dbReference>
<evidence type="ECO:0000259" key="13">
    <source>
        <dbReference type="Pfam" id="PF02875"/>
    </source>
</evidence>
<accession>A0A662Z484</accession>
<keyword evidence="1 10" id="KW-0963">Cytoplasm</keyword>
<sequence>MIEMTLENVAKSVNGTLNKAAERQALEMIKGVSIDTRTIQAGNLFIPFLGEHVDGHKFIDMAFDKKASASLSEHHEDLERDVPIILVEDGLIALQKLSQVYLNEVNPKVVAITGSNGKTTTKDMIECVLTPYFKVQKTIGNFNNEIGLPLTVLQLKKDTEVSILEMGMDQTGDIDFLSQLTEPSVAVITNVGESHIEKLGSREAIARGKFEIVNGLKKDGTFIYNGDYPRLNELIDHAAPYKQMNAGTADTNDFVVSNVKQTSEGTSLSMTGITEEIHIPQLGAHNAQNAALALLVAQTLGISLDEAQKHFANLKVTDMRMQQMTLASGALLINDSYNASVSSMNSALDSIATIDSDRRIVVLADILELGSYTEELHKQVGAHINTLGHSISEVITFGDRAKYIHDTVEQTRKQHMRSIEEIVSHLQGKLGDSTVILLKGSRGMQLERIIEMLE</sequence>
<dbReference type="OrthoDB" id="9801978at2"/>
<dbReference type="GO" id="GO:0008766">
    <property type="term" value="F:UDP-N-acetylmuramoylalanyl-D-glutamyl-2,6-diaminopimelate-D-alanyl-D-alanine ligase activity"/>
    <property type="evidence" value="ECO:0007669"/>
    <property type="project" value="RHEA"/>
</dbReference>
<dbReference type="Pfam" id="PF01225">
    <property type="entry name" value="Mur_ligase"/>
    <property type="match status" value="1"/>
</dbReference>
<proteinExistence type="inferred from homology"/>
<evidence type="ECO:0000313" key="15">
    <source>
        <dbReference type="EMBL" id="SEW08806.1"/>
    </source>
</evidence>
<dbReference type="InterPro" id="IPR035911">
    <property type="entry name" value="MurE/MurF_N"/>
</dbReference>
<dbReference type="HAMAP" id="MF_02019">
    <property type="entry name" value="MurF"/>
    <property type="match status" value="1"/>
</dbReference>
<dbReference type="AlphaFoldDB" id="A0A662Z484"/>
<dbReference type="RefSeq" id="WP_091475486.1">
    <property type="nucleotide sequence ID" value="NZ_FOIT01000004.1"/>
</dbReference>
<evidence type="ECO:0000256" key="9">
    <source>
        <dbReference type="ARBA" id="ARBA00023316"/>
    </source>
</evidence>
<evidence type="ECO:0000256" key="4">
    <source>
        <dbReference type="ARBA" id="ARBA00022741"/>
    </source>
</evidence>
<evidence type="ECO:0000313" key="16">
    <source>
        <dbReference type="Proteomes" id="UP000243605"/>
    </source>
</evidence>
<dbReference type="Gene3D" id="3.40.1390.10">
    <property type="entry name" value="MurE/MurF, N-terminal domain"/>
    <property type="match status" value="1"/>
</dbReference>
<feature type="binding site" evidence="10">
    <location>
        <begin position="114"/>
        <end position="120"/>
    </location>
    <ligand>
        <name>ATP</name>
        <dbReference type="ChEBI" id="CHEBI:30616"/>
    </ligand>
</feature>
<feature type="domain" description="Mur ligase N-terminal catalytic" evidence="12">
    <location>
        <begin position="29"/>
        <end position="85"/>
    </location>
</feature>